<dbReference type="Proteomes" id="UP001367508">
    <property type="component" value="Unassembled WGS sequence"/>
</dbReference>
<keyword evidence="2" id="KW-1185">Reference proteome</keyword>
<sequence length="70" mass="7690">MVTGQGRSYMMMPLTNRCTSPLGEMALTIYGEEKGNLGEIPKARNRGFLLTSFKNEVGQGTYGEKKGDVE</sequence>
<comment type="caution">
    <text evidence="1">The sequence shown here is derived from an EMBL/GenBank/DDBJ whole genome shotgun (WGS) entry which is preliminary data.</text>
</comment>
<dbReference type="AlphaFoldDB" id="A0AAN9KDN4"/>
<evidence type="ECO:0000313" key="1">
    <source>
        <dbReference type="EMBL" id="KAK7315492.1"/>
    </source>
</evidence>
<protein>
    <submittedName>
        <fullName evidence="1">Uncharacterized protein</fullName>
    </submittedName>
</protein>
<dbReference type="EMBL" id="JAYMYQ010000008">
    <property type="protein sequence ID" value="KAK7315492.1"/>
    <property type="molecule type" value="Genomic_DNA"/>
</dbReference>
<gene>
    <name evidence="1" type="ORF">VNO77_34042</name>
</gene>
<name>A0AAN9KDN4_CANGL</name>
<organism evidence="1 2">
    <name type="scientific">Canavalia gladiata</name>
    <name type="common">Sword bean</name>
    <name type="synonym">Dolichos gladiatus</name>
    <dbReference type="NCBI Taxonomy" id="3824"/>
    <lineage>
        <taxon>Eukaryota</taxon>
        <taxon>Viridiplantae</taxon>
        <taxon>Streptophyta</taxon>
        <taxon>Embryophyta</taxon>
        <taxon>Tracheophyta</taxon>
        <taxon>Spermatophyta</taxon>
        <taxon>Magnoliopsida</taxon>
        <taxon>eudicotyledons</taxon>
        <taxon>Gunneridae</taxon>
        <taxon>Pentapetalae</taxon>
        <taxon>rosids</taxon>
        <taxon>fabids</taxon>
        <taxon>Fabales</taxon>
        <taxon>Fabaceae</taxon>
        <taxon>Papilionoideae</taxon>
        <taxon>50 kb inversion clade</taxon>
        <taxon>NPAAA clade</taxon>
        <taxon>indigoferoid/millettioid clade</taxon>
        <taxon>Phaseoleae</taxon>
        <taxon>Canavalia</taxon>
    </lineage>
</organism>
<reference evidence="1 2" key="1">
    <citation type="submission" date="2024-01" db="EMBL/GenBank/DDBJ databases">
        <title>The genomes of 5 underutilized Papilionoideae crops provide insights into root nodulation and disease resistanc.</title>
        <authorList>
            <person name="Jiang F."/>
        </authorList>
    </citation>
    <scope>NUCLEOTIDE SEQUENCE [LARGE SCALE GENOMIC DNA]</scope>
    <source>
        <strain evidence="1">LVBAO_FW01</strain>
        <tissue evidence="1">Leaves</tissue>
    </source>
</reference>
<accession>A0AAN9KDN4</accession>
<proteinExistence type="predicted"/>
<evidence type="ECO:0000313" key="2">
    <source>
        <dbReference type="Proteomes" id="UP001367508"/>
    </source>
</evidence>